<dbReference type="EMBL" id="ML996093">
    <property type="protein sequence ID" value="KAF2148598.1"/>
    <property type="molecule type" value="Genomic_DNA"/>
</dbReference>
<dbReference type="InterPro" id="IPR008948">
    <property type="entry name" value="L-Aspartase-like"/>
</dbReference>
<dbReference type="InterPro" id="IPR023144">
    <property type="entry name" value="Phe_NH3-lyase_shielding_dom_sf"/>
</dbReference>
<dbReference type="PANTHER" id="PTHR10362">
    <property type="entry name" value="HISTIDINE AMMONIA-LYASE"/>
    <property type="match status" value="1"/>
</dbReference>
<feature type="region of interest" description="Disordered" evidence="3">
    <location>
        <begin position="1"/>
        <end position="32"/>
    </location>
</feature>
<evidence type="ECO:0000256" key="3">
    <source>
        <dbReference type="SAM" id="MobiDB-lite"/>
    </source>
</evidence>
<dbReference type="InterPro" id="IPR005922">
    <property type="entry name" value="Phe_NH3-lyase"/>
</dbReference>
<organism evidence="4 5">
    <name type="scientific">Myriangium duriaei CBS 260.36</name>
    <dbReference type="NCBI Taxonomy" id="1168546"/>
    <lineage>
        <taxon>Eukaryota</taxon>
        <taxon>Fungi</taxon>
        <taxon>Dikarya</taxon>
        <taxon>Ascomycota</taxon>
        <taxon>Pezizomycotina</taxon>
        <taxon>Dothideomycetes</taxon>
        <taxon>Dothideomycetidae</taxon>
        <taxon>Myriangiales</taxon>
        <taxon>Myriangiaceae</taxon>
        <taxon>Myriangium</taxon>
    </lineage>
</organism>
<keyword evidence="5" id="KW-1185">Reference proteome</keyword>
<dbReference type="InterPro" id="IPR022313">
    <property type="entry name" value="Phe/His_NH3-lyase_AS"/>
</dbReference>
<dbReference type="GO" id="GO:0016841">
    <property type="term" value="F:ammonia-lyase activity"/>
    <property type="evidence" value="ECO:0007669"/>
    <property type="project" value="InterPro"/>
</dbReference>
<evidence type="ECO:0000256" key="2">
    <source>
        <dbReference type="RuleBase" id="RU003954"/>
    </source>
</evidence>
<dbReference type="Pfam" id="PF00221">
    <property type="entry name" value="Lyase_aromatic"/>
    <property type="match status" value="1"/>
</dbReference>
<evidence type="ECO:0000313" key="5">
    <source>
        <dbReference type="Proteomes" id="UP000799439"/>
    </source>
</evidence>
<evidence type="ECO:0000256" key="1">
    <source>
        <dbReference type="ARBA" id="ARBA00007238"/>
    </source>
</evidence>
<dbReference type="CDD" id="cd00332">
    <property type="entry name" value="PAL-HAL"/>
    <property type="match status" value="1"/>
</dbReference>
<dbReference type="NCBIfam" id="TIGR01226">
    <property type="entry name" value="phe_am_lyase"/>
    <property type="match status" value="1"/>
</dbReference>
<dbReference type="OrthoDB" id="10051290at2759"/>
<name>A0A9P4IR95_9PEZI</name>
<keyword evidence="2" id="KW-0456">Lyase</keyword>
<dbReference type="Gene3D" id="1.10.274.20">
    <property type="entry name" value="Phenylalanine ammonia-lyase 1, domain 3"/>
    <property type="match status" value="1"/>
</dbReference>
<accession>A0A9P4IR95</accession>
<protein>
    <submittedName>
        <fullName evidence="4">Phenylalanine ammonia-lyase</fullName>
    </submittedName>
</protein>
<dbReference type="InterPro" id="IPR024083">
    <property type="entry name" value="Fumarase/histidase_N"/>
</dbReference>
<dbReference type="InterPro" id="IPR001106">
    <property type="entry name" value="Aromatic_Lyase"/>
</dbReference>
<comment type="similarity">
    <text evidence="1 2">Belongs to the PAL/histidase family.</text>
</comment>
<dbReference type="PROSITE" id="PS00488">
    <property type="entry name" value="PAL_HISTIDASE"/>
    <property type="match status" value="1"/>
</dbReference>
<gene>
    <name evidence="4" type="ORF">K461DRAFT_232694</name>
</gene>
<dbReference type="GO" id="GO:0006559">
    <property type="term" value="P:L-phenylalanine catabolic process"/>
    <property type="evidence" value="ECO:0007669"/>
    <property type="project" value="InterPro"/>
</dbReference>
<dbReference type="Proteomes" id="UP000799439">
    <property type="component" value="Unassembled WGS sequence"/>
</dbReference>
<dbReference type="AlphaFoldDB" id="A0A9P4IR95"/>
<sequence>MESIHRPNSDDSFQLKLEDDTNSIPDHPAAGQRTRYIQNGCTARKKPLEYTAESRQIVVLNGENLSLRSLVAVARIGIPVRIDDGLQLVDKIHASVDLLQRKLDAGHSIYGVTTGFGGSADTTTDQFEDLQTALLQMQLCGVVPERSSLDYEADLATMSMPETWVRAAIVVRLNSLVRGHSAVRLCVLKTLEEILQKNVIPLVPLHGSISASGDLSPLSYIASAISGNPDVQCWTDLKDDRRSLVPSHKALERKNIKPVRLGAKEGLGILNGTAFSAAVAGLALFEANQLASLSQILTAMAVEALNGSTESFDPFIGAVRPHRGQSEVAKNIRKALRGSSLVQEAADKDKRSLRQDRYALRTASQWLGPSLEDLSLAKQQLETELNSTTDNPIFDTQSEHAFHGGNFQATSVTSSTEKTRHALQMIGKLLFAQSSELLDSKMNHGLPPNLAFDEPSLSFTLKGVDISMAAYMAELGFLANTVSSHVQSAEMGNQSVNSMALVSARYTHKAVDIVSLMVSAHLYSLCQALDLRALNEIYLAALRPKFNEITTKYLTGTTNVPDIKGWRDLLWSTFDKKLETTVSQDSSTRFLDTSKALQPILLDNLVACSQIFESKKGNRTPTANMIQDYTNSIADAAREVYIDMRKAYGREPDATPFLGAAAERMYTFVRKGLSIPLHKGLVDHPWEIDQDKTSDNKKLNIGSWISKIHAAVRDGRVAQVAEDCL</sequence>
<dbReference type="GO" id="GO:0005737">
    <property type="term" value="C:cytoplasm"/>
    <property type="evidence" value="ECO:0007669"/>
    <property type="project" value="InterPro"/>
</dbReference>
<proteinExistence type="inferred from homology"/>
<dbReference type="SUPFAM" id="SSF48557">
    <property type="entry name" value="L-aspartase-like"/>
    <property type="match status" value="1"/>
</dbReference>
<comment type="caution">
    <text evidence="4">The sequence shown here is derived from an EMBL/GenBank/DDBJ whole genome shotgun (WGS) entry which is preliminary data.</text>
</comment>
<dbReference type="Gene3D" id="1.10.275.10">
    <property type="entry name" value="Fumarase/aspartase (N-terminal domain)"/>
    <property type="match status" value="1"/>
</dbReference>
<reference evidence="4" key="1">
    <citation type="journal article" date="2020" name="Stud. Mycol.">
        <title>101 Dothideomycetes genomes: a test case for predicting lifestyles and emergence of pathogens.</title>
        <authorList>
            <person name="Haridas S."/>
            <person name="Albert R."/>
            <person name="Binder M."/>
            <person name="Bloem J."/>
            <person name="Labutti K."/>
            <person name="Salamov A."/>
            <person name="Andreopoulos B."/>
            <person name="Baker S."/>
            <person name="Barry K."/>
            <person name="Bills G."/>
            <person name="Bluhm B."/>
            <person name="Cannon C."/>
            <person name="Castanera R."/>
            <person name="Culley D."/>
            <person name="Daum C."/>
            <person name="Ezra D."/>
            <person name="Gonzalez J."/>
            <person name="Henrissat B."/>
            <person name="Kuo A."/>
            <person name="Liang C."/>
            <person name="Lipzen A."/>
            <person name="Lutzoni F."/>
            <person name="Magnuson J."/>
            <person name="Mondo S."/>
            <person name="Nolan M."/>
            <person name="Ohm R."/>
            <person name="Pangilinan J."/>
            <person name="Park H.-J."/>
            <person name="Ramirez L."/>
            <person name="Alfaro M."/>
            <person name="Sun H."/>
            <person name="Tritt A."/>
            <person name="Yoshinaga Y."/>
            <person name="Zwiers L.-H."/>
            <person name="Turgeon B."/>
            <person name="Goodwin S."/>
            <person name="Spatafora J."/>
            <person name="Crous P."/>
            <person name="Grigoriev I."/>
        </authorList>
    </citation>
    <scope>NUCLEOTIDE SEQUENCE</scope>
    <source>
        <strain evidence="4">CBS 260.36</strain>
    </source>
</reference>
<dbReference type="Gene3D" id="1.20.200.10">
    <property type="entry name" value="Fumarase/aspartase (Central domain)"/>
    <property type="match status" value="1"/>
</dbReference>
<evidence type="ECO:0000313" key="4">
    <source>
        <dbReference type="EMBL" id="KAF2148598.1"/>
    </source>
</evidence>